<gene>
    <name evidence="2" type="ORF">L596_016220</name>
</gene>
<dbReference type="AlphaFoldDB" id="A0A4U5NIB2"/>
<protein>
    <recommendedName>
        <fullName evidence="4">SCP domain-containing protein</fullName>
    </recommendedName>
</protein>
<accession>A0A4U5NIB2</accession>
<feature type="chain" id="PRO_5020707783" description="SCP domain-containing protein" evidence="1">
    <location>
        <begin position="17"/>
        <end position="242"/>
    </location>
</feature>
<keyword evidence="1" id="KW-0732">Signal</keyword>
<sequence>MKTQITLALLPILASCFVHPSLELPKHVYENANLVLSSDFVVRCDDILFTKAQSDFNRQISGIPSVQRLTWRKAAELENVVINAMKGTPKTFLKVCEARKKFFRTLRTMWDSCINRYYLLKKLDSTTAQNISAPFIYVQMWDRLDFLCNAGLEVALSNKFYTDTFKNTPAFQYCEKAFLDALNSDGTNFCSPAQTFLDCTDKAFQDYDDKLIAGWFVCENVRAGYTPDCPNLRCYVYKPSIH</sequence>
<dbReference type="OrthoDB" id="5797537at2759"/>
<dbReference type="PANTHER" id="PTHR34311">
    <property type="entry name" value="PROTEIN CBG21698-RELATED"/>
    <property type="match status" value="1"/>
</dbReference>
<feature type="signal peptide" evidence="1">
    <location>
        <begin position="1"/>
        <end position="16"/>
    </location>
</feature>
<dbReference type="PROSITE" id="PS51257">
    <property type="entry name" value="PROKAR_LIPOPROTEIN"/>
    <property type="match status" value="1"/>
</dbReference>
<dbReference type="Proteomes" id="UP000298663">
    <property type="component" value="Unassembled WGS sequence"/>
</dbReference>
<reference evidence="2 3" key="1">
    <citation type="journal article" date="2015" name="Genome Biol.">
        <title>Comparative genomics of Steinernema reveals deeply conserved gene regulatory networks.</title>
        <authorList>
            <person name="Dillman A.R."/>
            <person name="Macchietto M."/>
            <person name="Porter C.F."/>
            <person name="Rogers A."/>
            <person name="Williams B."/>
            <person name="Antoshechkin I."/>
            <person name="Lee M.M."/>
            <person name="Goodwin Z."/>
            <person name="Lu X."/>
            <person name="Lewis E.E."/>
            <person name="Goodrich-Blair H."/>
            <person name="Stock S.P."/>
            <person name="Adams B.J."/>
            <person name="Sternberg P.W."/>
            <person name="Mortazavi A."/>
        </authorList>
    </citation>
    <scope>NUCLEOTIDE SEQUENCE [LARGE SCALE GENOMIC DNA]</scope>
    <source>
        <strain evidence="2 3">ALL</strain>
    </source>
</reference>
<name>A0A4U5NIB2_STECR</name>
<reference evidence="2 3" key="2">
    <citation type="journal article" date="2019" name="G3 (Bethesda)">
        <title>Hybrid Assembly of the Genome of the Entomopathogenic Nematode Steinernema carpocapsae Identifies the X-Chromosome.</title>
        <authorList>
            <person name="Serra L."/>
            <person name="Macchietto M."/>
            <person name="Macias-Munoz A."/>
            <person name="McGill C.J."/>
            <person name="Rodriguez I.M."/>
            <person name="Rodriguez B."/>
            <person name="Murad R."/>
            <person name="Mortazavi A."/>
        </authorList>
    </citation>
    <scope>NUCLEOTIDE SEQUENCE [LARGE SCALE GENOMIC DNA]</scope>
    <source>
        <strain evidence="2 3">ALL</strain>
    </source>
</reference>
<organism evidence="2 3">
    <name type="scientific">Steinernema carpocapsae</name>
    <name type="common">Entomopathogenic nematode</name>
    <dbReference type="NCBI Taxonomy" id="34508"/>
    <lineage>
        <taxon>Eukaryota</taxon>
        <taxon>Metazoa</taxon>
        <taxon>Ecdysozoa</taxon>
        <taxon>Nematoda</taxon>
        <taxon>Chromadorea</taxon>
        <taxon>Rhabditida</taxon>
        <taxon>Tylenchina</taxon>
        <taxon>Panagrolaimomorpha</taxon>
        <taxon>Strongyloidoidea</taxon>
        <taxon>Steinernematidae</taxon>
        <taxon>Steinernema</taxon>
    </lineage>
</organism>
<comment type="caution">
    <text evidence="2">The sequence shown here is derived from an EMBL/GenBank/DDBJ whole genome shotgun (WGS) entry which is preliminary data.</text>
</comment>
<evidence type="ECO:0008006" key="4">
    <source>
        <dbReference type="Google" id="ProtNLM"/>
    </source>
</evidence>
<evidence type="ECO:0000313" key="2">
    <source>
        <dbReference type="EMBL" id="TKR82502.1"/>
    </source>
</evidence>
<evidence type="ECO:0000256" key="1">
    <source>
        <dbReference type="SAM" id="SignalP"/>
    </source>
</evidence>
<keyword evidence="3" id="KW-1185">Reference proteome</keyword>
<proteinExistence type="predicted"/>
<evidence type="ECO:0000313" key="3">
    <source>
        <dbReference type="Proteomes" id="UP000298663"/>
    </source>
</evidence>
<dbReference type="EMBL" id="AZBU02000004">
    <property type="protein sequence ID" value="TKR82502.1"/>
    <property type="molecule type" value="Genomic_DNA"/>
</dbReference>